<keyword evidence="5" id="KW-1185">Reference proteome</keyword>
<dbReference type="SUPFAM" id="SSF53590">
    <property type="entry name" value="Nucleoside hydrolase"/>
    <property type="match status" value="1"/>
</dbReference>
<proteinExistence type="predicted"/>
<dbReference type="Proteomes" id="UP000198221">
    <property type="component" value="Chromosome I"/>
</dbReference>
<dbReference type="PANTHER" id="PTHR12304">
    <property type="entry name" value="INOSINE-URIDINE PREFERRING NUCLEOSIDE HYDROLASE"/>
    <property type="match status" value="1"/>
</dbReference>
<dbReference type="GO" id="GO:0008477">
    <property type="term" value="F:purine nucleosidase activity"/>
    <property type="evidence" value="ECO:0007669"/>
    <property type="project" value="TreeGrafter"/>
</dbReference>
<name>A0A1C5JNN1_9ACTN</name>
<protein>
    <submittedName>
        <fullName evidence="4">Purine nucleosidase</fullName>
    </submittedName>
</protein>
<evidence type="ECO:0000259" key="3">
    <source>
        <dbReference type="Pfam" id="PF01156"/>
    </source>
</evidence>
<dbReference type="AlphaFoldDB" id="A0A1C5JNN1"/>
<dbReference type="InterPro" id="IPR036452">
    <property type="entry name" value="Ribo_hydro-like"/>
</dbReference>
<evidence type="ECO:0000256" key="2">
    <source>
        <dbReference type="ARBA" id="ARBA00023295"/>
    </source>
</evidence>
<organism evidence="4 5">
    <name type="scientific">Micromonospora inositola</name>
    <dbReference type="NCBI Taxonomy" id="47865"/>
    <lineage>
        <taxon>Bacteria</taxon>
        <taxon>Bacillati</taxon>
        <taxon>Actinomycetota</taxon>
        <taxon>Actinomycetes</taxon>
        <taxon>Micromonosporales</taxon>
        <taxon>Micromonosporaceae</taxon>
        <taxon>Micromonospora</taxon>
    </lineage>
</organism>
<dbReference type="GO" id="GO:0006152">
    <property type="term" value="P:purine nucleoside catabolic process"/>
    <property type="evidence" value="ECO:0007669"/>
    <property type="project" value="TreeGrafter"/>
</dbReference>
<reference evidence="5" key="1">
    <citation type="submission" date="2016-06" db="EMBL/GenBank/DDBJ databases">
        <authorList>
            <person name="Varghese N."/>
            <person name="Submissions Spin"/>
        </authorList>
    </citation>
    <scope>NUCLEOTIDE SEQUENCE [LARGE SCALE GENOMIC DNA]</scope>
    <source>
        <strain evidence="5">DSM 43819</strain>
    </source>
</reference>
<dbReference type="InterPro" id="IPR001910">
    <property type="entry name" value="Inosine/uridine_hydrolase_dom"/>
</dbReference>
<dbReference type="Pfam" id="PF01156">
    <property type="entry name" value="IU_nuc_hydro"/>
    <property type="match status" value="1"/>
</dbReference>
<dbReference type="RefSeq" id="WP_089014476.1">
    <property type="nucleotide sequence ID" value="NZ_LT607754.1"/>
</dbReference>
<dbReference type="EMBL" id="LT607754">
    <property type="protein sequence ID" value="SCG72202.1"/>
    <property type="molecule type" value="Genomic_DNA"/>
</dbReference>
<evidence type="ECO:0000313" key="4">
    <source>
        <dbReference type="EMBL" id="SCG72202.1"/>
    </source>
</evidence>
<dbReference type="GO" id="GO:0005829">
    <property type="term" value="C:cytosol"/>
    <property type="evidence" value="ECO:0007669"/>
    <property type="project" value="TreeGrafter"/>
</dbReference>
<gene>
    <name evidence="4" type="ORF">GA0070613_5039</name>
</gene>
<evidence type="ECO:0000313" key="5">
    <source>
        <dbReference type="Proteomes" id="UP000198221"/>
    </source>
</evidence>
<dbReference type="InterPro" id="IPR023186">
    <property type="entry name" value="IUNH"/>
</dbReference>
<sequence>MQNPVHTVILDTDIGTDVDDAMALAQILGSPEIYLDSVTTVYGDTTLRAQIAHRYGTLAGRELRVHAGRTTPRTGREVYWPGHEGSLHDDLADARVEPTDAVDHLIARLGQAPGQFDVIAIGPLANIAAALEREPRIAQWIHHLWIMGGDFGDPGEAEHNFLSDSRSTQLVLTAGIPTTITGLDVTRQLQIRSDGLERVGAAGPLGQALRADMTQWWEFWQKEWNVPHDPVTVLTLTHPELFTFSGPGRVEVSTSRADEGTSRFVSDVNGTTRISLSVDAESAAEEIISAIERAGRAAPQSGAPHAHSA</sequence>
<feature type="domain" description="Inosine/uridine-preferring nucleoside hydrolase" evidence="3">
    <location>
        <begin position="8"/>
        <end position="263"/>
    </location>
</feature>
<accession>A0A1C5JNN1</accession>
<dbReference type="OrthoDB" id="9797882at2"/>
<keyword evidence="1" id="KW-0378">Hydrolase</keyword>
<keyword evidence="2" id="KW-0326">Glycosidase</keyword>
<evidence type="ECO:0000256" key="1">
    <source>
        <dbReference type="ARBA" id="ARBA00022801"/>
    </source>
</evidence>
<dbReference type="Gene3D" id="3.90.245.10">
    <property type="entry name" value="Ribonucleoside hydrolase-like"/>
    <property type="match status" value="1"/>
</dbReference>
<dbReference type="PANTHER" id="PTHR12304:SF4">
    <property type="entry name" value="URIDINE NUCLEOSIDASE"/>
    <property type="match status" value="1"/>
</dbReference>